<dbReference type="Gene3D" id="3.90.1200.10">
    <property type="match status" value="1"/>
</dbReference>
<proteinExistence type="predicted"/>
<dbReference type="InterPro" id="IPR006748">
    <property type="entry name" value="NH2Glyco/OHUrea_AB-resist_kin"/>
</dbReference>
<dbReference type="Pfam" id="PF04655">
    <property type="entry name" value="APH_6_hur"/>
    <property type="match status" value="1"/>
</dbReference>
<sequence length="303" mass="32312">MARDPLAPVLNVMDDQARARLIRRFGEGVAAWCDDLPALVARLSERWGLTVVDTKPGNTGRTLICEGDDGAKKVLKLTPDHSIAESEAAALRAWDGCSRVAQVLATEIADGAILLEGIDPGTQLSEAADVPWADVGDLLTQIHAVTPPPGFSTLEDRVVFMYDLAERGLRGSVAEAALSMETLDRARLRALALATDGVGNAIVHGDLHPGNVLDGGPGRGAVAIDPRPSVGDPSFDLADWVTLPMRDGGTLEDGFDAIAPHLPGFDAERVHAWCVALSPLFVMRPLERGERTPFVEAMLSFCR</sequence>
<dbReference type="Proteomes" id="UP000014137">
    <property type="component" value="Unassembled WGS sequence"/>
</dbReference>
<comment type="caution">
    <text evidence="1">The sequence shown here is derived from an EMBL/GenBank/DDBJ whole genome shotgun (WGS) entry which is preliminary data.</text>
</comment>
<reference evidence="1 2" key="1">
    <citation type="submission" date="2012-10" db="EMBL/GenBank/DDBJ databases">
        <title>Genome assembly of Amycolatopsis azurea DSM 43854.</title>
        <authorList>
            <person name="Khatri I."/>
            <person name="Kaur I."/>
            <person name="Subramanian S."/>
            <person name="Mayilraj S."/>
        </authorList>
    </citation>
    <scope>NUCLEOTIDE SEQUENCE [LARGE SCALE GENOMIC DNA]</scope>
    <source>
        <strain evidence="1 2">DSM 43854</strain>
    </source>
</reference>
<organism evidence="1 2">
    <name type="scientific">Amycolatopsis azurea DSM 43854</name>
    <dbReference type="NCBI Taxonomy" id="1238180"/>
    <lineage>
        <taxon>Bacteria</taxon>
        <taxon>Bacillati</taxon>
        <taxon>Actinomycetota</taxon>
        <taxon>Actinomycetes</taxon>
        <taxon>Pseudonocardiales</taxon>
        <taxon>Pseudonocardiaceae</taxon>
        <taxon>Amycolatopsis</taxon>
    </lineage>
</organism>
<dbReference type="InterPro" id="IPR011009">
    <property type="entry name" value="Kinase-like_dom_sf"/>
</dbReference>
<protein>
    <submittedName>
        <fullName evidence="1">Aminoglycoside phosphotransferase</fullName>
    </submittedName>
</protein>
<dbReference type="PATRIC" id="fig|1238180.3.peg.730"/>
<dbReference type="EMBL" id="ANMG01000004">
    <property type="protein sequence ID" value="EMD29419.1"/>
    <property type="molecule type" value="Genomic_DNA"/>
</dbReference>
<accession>M2P2R3</accession>
<dbReference type="SUPFAM" id="SSF56112">
    <property type="entry name" value="Protein kinase-like (PK-like)"/>
    <property type="match status" value="1"/>
</dbReference>
<gene>
    <name evidence="1" type="ORF">C791_4268</name>
</gene>
<evidence type="ECO:0000313" key="1">
    <source>
        <dbReference type="EMBL" id="EMD29419.1"/>
    </source>
</evidence>
<dbReference type="GO" id="GO:0016773">
    <property type="term" value="F:phosphotransferase activity, alcohol group as acceptor"/>
    <property type="evidence" value="ECO:0007669"/>
    <property type="project" value="InterPro"/>
</dbReference>
<dbReference type="GO" id="GO:0019748">
    <property type="term" value="P:secondary metabolic process"/>
    <property type="evidence" value="ECO:0007669"/>
    <property type="project" value="InterPro"/>
</dbReference>
<evidence type="ECO:0000313" key="2">
    <source>
        <dbReference type="Proteomes" id="UP000014137"/>
    </source>
</evidence>
<keyword evidence="1" id="KW-0808">Transferase</keyword>
<name>M2P2R3_9PSEU</name>
<dbReference type="AlphaFoldDB" id="M2P2R3"/>